<evidence type="ECO:0000313" key="3">
    <source>
        <dbReference type="Proteomes" id="UP000646548"/>
    </source>
</evidence>
<feature type="compositionally biased region" description="Basic residues" evidence="1">
    <location>
        <begin position="91"/>
        <end position="101"/>
    </location>
</feature>
<dbReference type="AlphaFoldDB" id="A0A834BSD8"/>
<dbReference type="Proteomes" id="UP000646548">
    <property type="component" value="Unassembled WGS sequence"/>
</dbReference>
<name>A0A834BSD8_ORYME</name>
<gene>
    <name evidence="2" type="ORF">FQA47_018439</name>
</gene>
<reference evidence="2" key="1">
    <citation type="journal article" name="BMC Genomics">
        <title>Long-read sequencing and de novo genome assembly of marine medaka (Oryzias melastigma).</title>
        <authorList>
            <person name="Liang P."/>
            <person name="Saqib H.S.A."/>
            <person name="Ni X."/>
            <person name="Shen Y."/>
        </authorList>
    </citation>
    <scope>NUCLEOTIDE SEQUENCE</scope>
    <source>
        <strain evidence="2">Bigg-433</strain>
    </source>
</reference>
<comment type="caution">
    <text evidence="2">The sequence shown here is derived from an EMBL/GenBank/DDBJ whole genome shotgun (WGS) entry which is preliminary data.</text>
</comment>
<feature type="region of interest" description="Disordered" evidence="1">
    <location>
        <begin position="71"/>
        <end position="106"/>
    </location>
</feature>
<protein>
    <submittedName>
        <fullName evidence="2">Uncharacterized protein</fullName>
    </submittedName>
</protein>
<evidence type="ECO:0000256" key="1">
    <source>
        <dbReference type="SAM" id="MobiDB-lite"/>
    </source>
</evidence>
<feature type="region of interest" description="Disordered" evidence="1">
    <location>
        <begin position="1"/>
        <end position="37"/>
    </location>
</feature>
<proteinExistence type="predicted"/>
<evidence type="ECO:0000313" key="2">
    <source>
        <dbReference type="EMBL" id="KAF6716449.1"/>
    </source>
</evidence>
<accession>A0A834BSD8</accession>
<feature type="region of interest" description="Disordered" evidence="1">
    <location>
        <begin position="131"/>
        <end position="198"/>
    </location>
</feature>
<dbReference type="EMBL" id="WKFB01000962">
    <property type="protein sequence ID" value="KAF6716449.1"/>
    <property type="molecule type" value="Genomic_DNA"/>
</dbReference>
<feature type="compositionally biased region" description="Polar residues" evidence="1">
    <location>
        <begin position="147"/>
        <end position="158"/>
    </location>
</feature>
<feature type="compositionally biased region" description="Polar residues" evidence="1">
    <location>
        <begin position="1"/>
        <end position="13"/>
    </location>
</feature>
<sequence>MSYSSSRPSQLESASAALMRLDSAGSGGSVEGKPAESDSGKMLLLWTDFTGMTPSMTEVWMMMEEEECRSNCVRPSGGGDFAHNTTEKRREGRHKRRRRSRGASVSGGQCVWMRLNSHYGRETAHTCAFRPEERSAAAEQTRKVPQLLQNPNFSTAGTSDFCLPSGPRVPKMPKSPLFGRIFTRKSAQNGRYPFPNED</sequence>
<feature type="compositionally biased region" description="Basic and acidic residues" evidence="1">
    <location>
        <begin position="131"/>
        <end position="142"/>
    </location>
</feature>
<organism evidence="2 3">
    <name type="scientific">Oryzias melastigma</name>
    <name type="common">Marine medaka</name>
    <dbReference type="NCBI Taxonomy" id="30732"/>
    <lineage>
        <taxon>Eukaryota</taxon>
        <taxon>Metazoa</taxon>
        <taxon>Chordata</taxon>
        <taxon>Craniata</taxon>
        <taxon>Vertebrata</taxon>
        <taxon>Euteleostomi</taxon>
        <taxon>Actinopterygii</taxon>
        <taxon>Neopterygii</taxon>
        <taxon>Teleostei</taxon>
        <taxon>Neoteleostei</taxon>
        <taxon>Acanthomorphata</taxon>
        <taxon>Ovalentaria</taxon>
        <taxon>Atherinomorphae</taxon>
        <taxon>Beloniformes</taxon>
        <taxon>Adrianichthyidae</taxon>
        <taxon>Oryziinae</taxon>
        <taxon>Oryzias</taxon>
    </lineage>
</organism>